<reference evidence="2" key="2">
    <citation type="submission" date="2020-05" db="UniProtKB">
        <authorList>
            <consortium name="EnsemblMetazoa"/>
        </authorList>
    </citation>
    <scope>IDENTIFICATION</scope>
    <source>
        <strain evidence="2">wikel</strain>
    </source>
</reference>
<dbReference type="Proteomes" id="UP000001555">
    <property type="component" value="Unassembled WGS sequence"/>
</dbReference>
<dbReference type="EnsemblMetazoa" id="ISCW011327-RA">
    <property type="protein sequence ID" value="ISCW011327-PA"/>
    <property type="gene ID" value="ISCW011327"/>
</dbReference>
<gene>
    <name evidence="1" type="ORF">IscW_ISCW011327</name>
</gene>
<dbReference type="OrthoDB" id="10665269at2759"/>
<protein>
    <submittedName>
        <fullName evidence="1 2">Uncharacterized protein</fullName>
    </submittedName>
</protein>
<evidence type="ECO:0000313" key="1">
    <source>
        <dbReference type="EMBL" id="EEC13739.1"/>
    </source>
</evidence>
<dbReference type="InParanoid" id="B7Q4G7"/>
<dbReference type="HOGENOM" id="CLU_598910_0_0_1"/>
<sequence>MFGKDNLLVRHLLSNFFTSKSDQRMDATFRYNAEEVRFVIESEMPILDMDEGGRRKFKQYTGGDTVANRQPYDRCNNDFILTSKFLTASNDLPYIPLHMSAEQKRIMIVPALSTFIQDRALLRRNLIGNMVADRYCRLFFNVEYPRIKLDYVVNMNQQANTMFPQDNINLHYKKICFPQYYQDILSESFIQTIKQPARFIPTQRWLVGNRNYVRPDFKEMGAALCRILLEHVVPSMGGLKDSSKTVNKLETYVSDNQSLFASYKKILYAILKKLVVQRKGYRVLTHHLRVQVQEELSVQREAIRGLLFGRYRNAGSEAFEEIDSAVKSDRSFCYCLRECNFDLTTAKDGVQLNDFQYIEEFLDDRAKRYISPIEGLLLREDLKKYASSNLYEGPSEHEVERTRRTCMFDPAVDRDLVYGSRGSNEKTRGEKRGGSTYMILKAKKRMVVNVARRVNLL</sequence>
<proteinExistence type="predicted"/>
<dbReference type="VEuPathDB" id="VectorBase:ISCP_037947"/>
<reference evidence="1 3" key="1">
    <citation type="submission" date="2008-03" db="EMBL/GenBank/DDBJ databases">
        <title>Annotation of Ixodes scapularis.</title>
        <authorList>
            <consortium name="Ixodes scapularis Genome Project Consortium"/>
            <person name="Caler E."/>
            <person name="Hannick L.I."/>
            <person name="Bidwell S."/>
            <person name="Joardar V."/>
            <person name="Thiagarajan M."/>
            <person name="Amedeo P."/>
            <person name="Galinsky K.J."/>
            <person name="Schobel S."/>
            <person name="Inman J."/>
            <person name="Hostetler J."/>
            <person name="Miller J."/>
            <person name="Hammond M."/>
            <person name="Megy K."/>
            <person name="Lawson D."/>
            <person name="Kodira C."/>
            <person name="Sutton G."/>
            <person name="Meyer J."/>
            <person name="Hill C.A."/>
            <person name="Birren B."/>
            <person name="Nene V."/>
            <person name="Collins F."/>
            <person name="Alarcon-Chaidez F."/>
            <person name="Wikel S."/>
            <person name="Strausberg R."/>
        </authorList>
    </citation>
    <scope>NUCLEOTIDE SEQUENCE [LARGE SCALE GENOMIC DNA]</scope>
    <source>
        <strain evidence="3">Wikel</strain>
        <strain evidence="1">Wikel colony</strain>
    </source>
</reference>
<accession>B7Q4G7</accession>
<dbReference type="EMBL" id="ABJB010523961">
    <property type="status" value="NOT_ANNOTATED_CDS"/>
    <property type="molecule type" value="Genomic_DNA"/>
</dbReference>
<name>B7Q4G7_IXOSC</name>
<dbReference type="AlphaFoldDB" id="B7Q4G7"/>
<keyword evidence="3" id="KW-1185">Reference proteome</keyword>
<dbReference type="PaxDb" id="6945-B7Q4G7"/>
<organism>
    <name type="scientific">Ixodes scapularis</name>
    <name type="common">Black-legged tick</name>
    <name type="synonym">Deer tick</name>
    <dbReference type="NCBI Taxonomy" id="6945"/>
    <lineage>
        <taxon>Eukaryota</taxon>
        <taxon>Metazoa</taxon>
        <taxon>Ecdysozoa</taxon>
        <taxon>Arthropoda</taxon>
        <taxon>Chelicerata</taxon>
        <taxon>Arachnida</taxon>
        <taxon>Acari</taxon>
        <taxon>Parasitiformes</taxon>
        <taxon>Ixodida</taxon>
        <taxon>Ixodoidea</taxon>
        <taxon>Ixodidae</taxon>
        <taxon>Ixodinae</taxon>
        <taxon>Ixodes</taxon>
    </lineage>
</organism>
<evidence type="ECO:0000313" key="3">
    <source>
        <dbReference type="Proteomes" id="UP000001555"/>
    </source>
</evidence>
<dbReference type="VEuPathDB" id="VectorBase:ISCW011327"/>
<evidence type="ECO:0000313" key="2">
    <source>
        <dbReference type="EnsemblMetazoa" id="ISCW011327-PA"/>
    </source>
</evidence>
<dbReference type="EMBL" id="DS855436">
    <property type="protein sequence ID" value="EEC13739.1"/>
    <property type="molecule type" value="Genomic_DNA"/>
</dbReference>
<dbReference type="VEuPathDB" id="VectorBase:ISCI011327"/>